<keyword evidence="7" id="KW-0121">Carboxypeptidase</keyword>
<dbReference type="PANTHER" id="PTHR43808">
    <property type="entry name" value="ACETYLORNITHINE DEACETYLASE"/>
    <property type="match status" value="1"/>
</dbReference>
<dbReference type="STRING" id="54.SAMN02745121_02155"/>
<dbReference type="InterPro" id="IPR011650">
    <property type="entry name" value="Peptidase_M20_dimer"/>
</dbReference>
<dbReference type="InterPro" id="IPR036264">
    <property type="entry name" value="Bact_exopeptidase_dim_dom"/>
</dbReference>
<keyword evidence="7" id="KW-0645">Protease</keyword>
<evidence type="ECO:0000256" key="5">
    <source>
        <dbReference type="PIRSR" id="PIRSR037238-1"/>
    </source>
</evidence>
<evidence type="ECO:0000313" key="7">
    <source>
        <dbReference type="EMBL" id="SFD91332.1"/>
    </source>
</evidence>
<feature type="active site" evidence="5">
    <location>
        <position position="94"/>
    </location>
</feature>
<comment type="cofactor">
    <cofactor evidence="1">
        <name>Zn(2+)</name>
        <dbReference type="ChEBI" id="CHEBI:29105"/>
    </cofactor>
</comment>
<feature type="domain" description="Peptidase M20 dimerisation" evidence="6">
    <location>
        <begin position="192"/>
        <end position="283"/>
    </location>
</feature>
<evidence type="ECO:0000256" key="2">
    <source>
        <dbReference type="ARBA" id="ARBA00022723"/>
    </source>
</evidence>
<reference evidence="8" key="1">
    <citation type="submission" date="2016-10" db="EMBL/GenBank/DDBJ databases">
        <authorList>
            <person name="Varghese N."/>
            <person name="Submissions S."/>
        </authorList>
    </citation>
    <scope>NUCLEOTIDE SEQUENCE [LARGE SCALE GENOMIC DNA]</scope>
    <source>
        <strain evidence="8">ATCC 25963</strain>
    </source>
</reference>
<dbReference type="SUPFAM" id="SSF53187">
    <property type="entry name" value="Zn-dependent exopeptidases"/>
    <property type="match status" value="1"/>
</dbReference>
<feature type="active site" description="Proton acceptor" evidence="5">
    <location>
        <position position="155"/>
    </location>
</feature>
<name>A0A1I1W896_9BACT</name>
<dbReference type="InterPro" id="IPR001261">
    <property type="entry name" value="ArgE/DapE_CS"/>
</dbReference>
<proteinExistence type="predicted"/>
<keyword evidence="2" id="KW-0479">Metal-binding</keyword>
<dbReference type="PANTHER" id="PTHR43808:SF9">
    <property type="entry name" value="BLL0789 PROTEIN"/>
    <property type="match status" value="1"/>
</dbReference>
<dbReference type="RefSeq" id="WP_096325935.1">
    <property type="nucleotide sequence ID" value="NZ_FOMX01000006.1"/>
</dbReference>
<keyword evidence="3" id="KW-0378">Hydrolase</keyword>
<protein>
    <submittedName>
        <fullName evidence="7">Glutamate carboxypeptidase</fullName>
    </submittedName>
</protein>
<keyword evidence="8" id="KW-1185">Reference proteome</keyword>
<dbReference type="InterPro" id="IPR050072">
    <property type="entry name" value="Peptidase_M20A"/>
</dbReference>
<dbReference type="GO" id="GO:0004180">
    <property type="term" value="F:carboxypeptidase activity"/>
    <property type="evidence" value="ECO:0007669"/>
    <property type="project" value="UniProtKB-KW"/>
</dbReference>
<dbReference type="InterPro" id="IPR017150">
    <property type="entry name" value="Pept_M20_glutamate_carboxypep"/>
</dbReference>
<dbReference type="Proteomes" id="UP000199400">
    <property type="component" value="Unassembled WGS sequence"/>
</dbReference>
<evidence type="ECO:0000313" key="8">
    <source>
        <dbReference type="Proteomes" id="UP000199400"/>
    </source>
</evidence>
<dbReference type="PIRSF" id="PIRSF037238">
    <property type="entry name" value="Carboxypeptidase_G2"/>
    <property type="match status" value="1"/>
</dbReference>
<evidence type="ECO:0000256" key="1">
    <source>
        <dbReference type="ARBA" id="ARBA00001947"/>
    </source>
</evidence>
<dbReference type="Pfam" id="PF01546">
    <property type="entry name" value="Peptidase_M20"/>
    <property type="match status" value="1"/>
</dbReference>
<dbReference type="SUPFAM" id="SSF55031">
    <property type="entry name" value="Bacterial exopeptidase dimerisation domain"/>
    <property type="match status" value="1"/>
</dbReference>
<dbReference type="EMBL" id="FOMX01000006">
    <property type="protein sequence ID" value="SFD91332.1"/>
    <property type="molecule type" value="Genomic_DNA"/>
</dbReference>
<dbReference type="Gene3D" id="3.40.630.10">
    <property type="entry name" value="Zn peptidases"/>
    <property type="match status" value="1"/>
</dbReference>
<dbReference type="Pfam" id="PF07687">
    <property type="entry name" value="M20_dimer"/>
    <property type="match status" value="1"/>
</dbReference>
<dbReference type="InterPro" id="IPR002933">
    <property type="entry name" value="Peptidase_M20"/>
</dbReference>
<dbReference type="Gene3D" id="3.30.70.360">
    <property type="match status" value="1"/>
</dbReference>
<dbReference type="PROSITE" id="PS00758">
    <property type="entry name" value="ARGE_DAPE_CPG2_1"/>
    <property type="match status" value="1"/>
</dbReference>
<accession>A0A1I1W896</accession>
<sequence length="404" mass="42693">MRDPLLGAALRAAVDAAFETEQVPLLQRLVDLPSHTYARDDVEIAAAALDEAAAAVGLTCTKVPDPTGRFADHRVYADPSVGDGPSLALVGHIDTVFPRSLGFLSFRRDGDVARGPGVLDMKSGLTSVIFALRALRAVAPARAGLPVRFIVVSDEEVGSPSSAAMYRELAPKLTGALVFESGREGDTIVTRRKGGGLFTITVRGRAAHAGNNHRKGVNAIHALALLVDRVERLTDYSRGVTLNVGLIEGGTAKNTVPASAKCQIDARFETVADAERVAAFLNALQREPFAGLTDVPERLREVVVEVTGGITRPPMEASAASQRLRGVYEPYAAACGLQVGECPLQGGGSDANLLAADGVPCVDGLGPYGQHFHETEEWCSLDSLRRRTAALACFLAEEAGTCFR</sequence>
<dbReference type="OrthoDB" id="9809784at2"/>
<keyword evidence="4" id="KW-0862">Zinc</keyword>
<organism evidence="7 8">
    <name type="scientific">Nannocystis exedens</name>
    <dbReference type="NCBI Taxonomy" id="54"/>
    <lineage>
        <taxon>Bacteria</taxon>
        <taxon>Pseudomonadati</taxon>
        <taxon>Myxococcota</taxon>
        <taxon>Polyangia</taxon>
        <taxon>Nannocystales</taxon>
        <taxon>Nannocystaceae</taxon>
        <taxon>Nannocystis</taxon>
    </lineage>
</organism>
<evidence type="ECO:0000256" key="3">
    <source>
        <dbReference type="ARBA" id="ARBA00022801"/>
    </source>
</evidence>
<evidence type="ECO:0000259" key="6">
    <source>
        <dbReference type="Pfam" id="PF07687"/>
    </source>
</evidence>
<dbReference type="AlphaFoldDB" id="A0A1I1W896"/>
<gene>
    <name evidence="7" type="ORF">SAMN02745121_02155</name>
</gene>
<dbReference type="GO" id="GO:0046872">
    <property type="term" value="F:metal ion binding"/>
    <property type="evidence" value="ECO:0007669"/>
    <property type="project" value="UniProtKB-KW"/>
</dbReference>
<evidence type="ECO:0000256" key="4">
    <source>
        <dbReference type="ARBA" id="ARBA00022833"/>
    </source>
</evidence>